<dbReference type="GO" id="GO:0031436">
    <property type="term" value="C:BRCA1-BARD1 complex"/>
    <property type="evidence" value="ECO:0007669"/>
    <property type="project" value="TreeGrafter"/>
</dbReference>
<feature type="repeat" description="ANK" evidence="3">
    <location>
        <begin position="70"/>
        <end position="102"/>
    </location>
</feature>
<dbReference type="GO" id="GO:0070531">
    <property type="term" value="C:BRCA1-A complex"/>
    <property type="evidence" value="ECO:0007669"/>
    <property type="project" value="TreeGrafter"/>
</dbReference>
<feature type="repeat" description="ANK" evidence="3">
    <location>
        <begin position="37"/>
        <end position="69"/>
    </location>
</feature>
<reference evidence="4" key="1">
    <citation type="submission" date="2025-08" db="UniProtKB">
        <authorList>
            <consortium name="RefSeq"/>
        </authorList>
    </citation>
    <scope>IDENTIFICATION</scope>
</reference>
<dbReference type="PROSITE" id="PS50088">
    <property type="entry name" value="ANK_REPEAT"/>
    <property type="match status" value="2"/>
</dbReference>
<keyword evidence="2 3" id="KW-0040">ANK repeat</keyword>
<evidence type="ECO:0000313" key="4">
    <source>
        <dbReference type="RefSeq" id="XP_016971944.1"/>
    </source>
</evidence>
<organism evidence="4">
    <name type="scientific">Drosophila rhopaloa</name>
    <name type="common">Fruit fly</name>
    <dbReference type="NCBI Taxonomy" id="1041015"/>
    <lineage>
        <taxon>Eukaryota</taxon>
        <taxon>Metazoa</taxon>
        <taxon>Ecdysozoa</taxon>
        <taxon>Arthropoda</taxon>
        <taxon>Hexapoda</taxon>
        <taxon>Insecta</taxon>
        <taxon>Pterygota</taxon>
        <taxon>Neoptera</taxon>
        <taxon>Endopterygota</taxon>
        <taxon>Diptera</taxon>
        <taxon>Brachycera</taxon>
        <taxon>Muscomorpha</taxon>
        <taxon>Ephydroidea</taxon>
        <taxon>Drosophilidae</taxon>
        <taxon>Drosophila</taxon>
        <taxon>Sophophora</taxon>
    </lineage>
</organism>
<dbReference type="SMART" id="SM00248">
    <property type="entry name" value="ANK"/>
    <property type="match status" value="2"/>
</dbReference>
<dbReference type="GO" id="GO:0004842">
    <property type="term" value="F:ubiquitin-protein transferase activity"/>
    <property type="evidence" value="ECO:0007669"/>
    <property type="project" value="TreeGrafter"/>
</dbReference>
<dbReference type="OrthoDB" id="426293at2759"/>
<dbReference type="GO" id="GO:0085020">
    <property type="term" value="P:protein K6-linked ubiquitination"/>
    <property type="evidence" value="ECO:0007669"/>
    <property type="project" value="TreeGrafter"/>
</dbReference>
<evidence type="ECO:0000256" key="1">
    <source>
        <dbReference type="ARBA" id="ARBA00022737"/>
    </source>
</evidence>
<dbReference type="InterPro" id="IPR002110">
    <property type="entry name" value="Ankyrin_rpt"/>
</dbReference>
<dbReference type="GeneID" id="108039437"/>
<dbReference type="PANTHER" id="PTHR24171:SF8">
    <property type="entry name" value="BRCA1-ASSOCIATED RING DOMAIN PROTEIN 1"/>
    <property type="match status" value="1"/>
</dbReference>
<gene>
    <name evidence="4" type="primary">LOC108039437</name>
</gene>
<dbReference type="AlphaFoldDB" id="A0A6P4E641"/>
<accession>A0A6P4E641</accession>
<evidence type="ECO:0000256" key="3">
    <source>
        <dbReference type="PROSITE-ProRule" id="PRU00023"/>
    </source>
</evidence>
<dbReference type="Pfam" id="PF12796">
    <property type="entry name" value="Ank_2"/>
    <property type="match status" value="1"/>
</dbReference>
<dbReference type="RefSeq" id="XP_016971944.1">
    <property type="nucleotide sequence ID" value="XM_017116455.1"/>
</dbReference>
<name>A0A6P4E641_DRORH</name>
<dbReference type="PROSITE" id="PS50297">
    <property type="entry name" value="ANK_REP_REGION"/>
    <property type="match status" value="2"/>
</dbReference>
<evidence type="ECO:0000256" key="2">
    <source>
        <dbReference type="ARBA" id="ARBA00023043"/>
    </source>
</evidence>
<keyword evidence="1" id="KW-0677">Repeat</keyword>
<dbReference type="SUPFAM" id="SSF48403">
    <property type="entry name" value="Ankyrin repeat"/>
    <property type="match status" value="1"/>
</dbReference>
<dbReference type="RefSeq" id="XP_016971944.2">
    <property type="nucleotide sequence ID" value="XM_017116455.2"/>
</dbReference>
<sequence length="121" mass="13315">MSAISNENIIWAIKNGEFDAVQAAFQNDAQKVNEEIKGRFPVHYAADFGQLNVLQFLIDIGADVDRKDKHGITPILAAIWEGHTSCVEFLLKKGANKNGSTPDGQSYLEAAEKDEIKKLLA</sequence>
<dbReference type="Gene3D" id="1.25.40.20">
    <property type="entry name" value="Ankyrin repeat-containing domain"/>
    <property type="match status" value="1"/>
</dbReference>
<protein>
    <submittedName>
        <fullName evidence="4">Myotrophin</fullName>
    </submittedName>
</protein>
<proteinExistence type="predicted"/>
<dbReference type="PANTHER" id="PTHR24171">
    <property type="entry name" value="ANKYRIN REPEAT DOMAIN-CONTAINING PROTEIN 39-RELATED"/>
    <property type="match status" value="1"/>
</dbReference>
<dbReference type="InterPro" id="IPR036770">
    <property type="entry name" value="Ankyrin_rpt-contain_sf"/>
</dbReference>